<evidence type="ECO:0000256" key="1">
    <source>
        <dbReference type="ARBA" id="ARBA00004141"/>
    </source>
</evidence>
<dbReference type="PROSITE" id="PS50088">
    <property type="entry name" value="ANK_REPEAT"/>
    <property type="match status" value="2"/>
</dbReference>
<dbReference type="Proteomes" id="UP001162131">
    <property type="component" value="Unassembled WGS sequence"/>
</dbReference>
<gene>
    <name evidence="10" type="ORF">BSTOLATCC_MIC1561</name>
</gene>
<evidence type="ECO:0000256" key="4">
    <source>
        <dbReference type="ARBA" id="ARBA00022989"/>
    </source>
</evidence>
<dbReference type="SUPFAM" id="SSF48403">
    <property type="entry name" value="Ankyrin repeat"/>
    <property type="match status" value="1"/>
</dbReference>
<protein>
    <recommendedName>
        <fullName evidence="8">Palmitoyltransferase</fullName>
        <ecNumber evidence="8">2.3.1.225</ecNumber>
    </recommendedName>
</protein>
<keyword evidence="11" id="KW-1185">Reference proteome</keyword>
<dbReference type="SMART" id="SM00248">
    <property type="entry name" value="ANK"/>
    <property type="match status" value="6"/>
</dbReference>
<name>A0AAU9IBG5_9CILI</name>
<evidence type="ECO:0000256" key="2">
    <source>
        <dbReference type="ARBA" id="ARBA00022692"/>
    </source>
</evidence>
<feature type="repeat" description="ANK" evidence="7">
    <location>
        <begin position="181"/>
        <end position="213"/>
    </location>
</feature>
<dbReference type="GO" id="GO:0019706">
    <property type="term" value="F:protein-cysteine S-palmitoyltransferase activity"/>
    <property type="evidence" value="ECO:0007669"/>
    <property type="project" value="UniProtKB-EC"/>
</dbReference>
<dbReference type="InterPro" id="IPR001594">
    <property type="entry name" value="Palmitoyltrfase_DHHC"/>
</dbReference>
<dbReference type="PANTHER" id="PTHR24161">
    <property type="entry name" value="ANK_REP_REGION DOMAIN-CONTAINING PROTEIN-RELATED"/>
    <property type="match status" value="1"/>
</dbReference>
<dbReference type="InterPro" id="IPR002110">
    <property type="entry name" value="Ankyrin_rpt"/>
</dbReference>
<comment type="catalytic activity">
    <reaction evidence="8">
        <text>L-cysteinyl-[protein] + hexadecanoyl-CoA = S-hexadecanoyl-L-cysteinyl-[protein] + CoA</text>
        <dbReference type="Rhea" id="RHEA:36683"/>
        <dbReference type="Rhea" id="RHEA-COMP:10131"/>
        <dbReference type="Rhea" id="RHEA-COMP:11032"/>
        <dbReference type="ChEBI" id="CHEBI:29950"/>
        <dbReference type="ChEBI" id="CHEBI:57287"/>
        <dbReference type="ChEBI" id="CHEBI:57379"/>
        <dbReference type="ChEBI" id="CHEBI:74151"/>
        <dbReference type="EC" id="2.3.1.225"/>
    </reaction>
</comment>
<sequence length="510" mass="57206">MEDWAPFYQLITENRSKDIESSLLNYHESLQYISDANGFTLIHSCVIHEKEAILDCLIKHEKSLPDANNALILNWINKPNRDGYTPYHLAITKGNLTMVKYLTLSGADIDIKTPLGLGPVHLAAQGDFADLVAYFAEIGISLMDTDSKQATPLHLAAYMGAYYSSAVLVSLNVPFDSKNRDGHTPLHLAVLSDNARIVRLLLLKGASRSIKDAKGRTPLHISKESGLIDIVDMLKPEGVLAKCGYKPLLSPYKYSVRPFIILCTLLLTVSVLAIVFCSQYHTLACYSFAASAIFVLIMLVIVSNINPGYLFKLKGDKLSRLYQDHNYNEICPDCIILRPPRSRHCHYCERCVSKFDHHCQWVNNCIGSRNLGWFYGFIWSLWISDFLLLYICSHAFVFGSKQGGEIEKLPYFESDFIAGLLGALGLLGIFPISYLVVIQTKNFCINKTTSEQFSKGASKDKTNENKNCWLSNFYLMCCNEGEGSYKHGAKSFSSTNSKASDYQMMFEEST</sequence>
<keyword evidence="8" id="KW-0808">Transferase</keyword>
<comment type="subcellular location">
    <subcellularLocation>
        <location evidence="1">Membrane</location>
        <topology evidence="1">Multi-pass membrane protein</topology>
    </subcellularLocation>
</comment>
<evidence type="ECO:0000313" key="10">
    <source>
        <dbReference type="EMBL" id="CAG9310721.1"/>
    </source>
</evidence>
<keyword evidence="2 8" id="KW-0812">Transmembrane</keyword>
<evidence type="ECO:0000256" key="8">
    <source>
        <dbReference type="RuleBase" id="RU079119"/>
    </source>
</evidence>
<evidence type="ECO:0000256" key="3">
    <source>
        <dbReference type="ARBA" id="ARBA00022737"/>
    </source>
</evidence>
<feature type="repeat" description="ANK" evidence="7">
    <location>
        <begin position="82"/>
        <end position="114"/>
    </location>
</feature>
<dbReference type="InterPro" id="IPR036770">
    <property type="entry name" value="Ankyrin_rpt-contain_sf"/>
</dbReference>
<dbReference type="PANTHER" id="PTHR24161:SF85">
    <property type="entry name" value="PALMITOYLTRANSFERASE HIP14"/>
    <property type="match status" value="1"/>
</dbReference>
<keyword evidence="5 7" id="KW-0040">ANK repeat</keyword>
<feature type="transmembrane region" description="Helical" evidence="8">
    <location>
        <begin position="416"/>
        <end position="437"/>
    </location>
</feature>
<dbReference type="Pfam" id="PF12796">
    <property type="entry name" value="Ank_2"/>
    <property type="match status" value="2"/>
</dbReference>
<evidence type="ECO:0000313" key="11">
    <source>
        <dbReference type="Proteomes" id="UP001162131"/>
    </source>
</evidence>
<evidence type="ECO:0000256" key="7">
    <source>
        <dbReference type="PROSITE-ProRule" id="PRU00023"/>
    </source>
</evidence>
<evidence type="ECO:0000259" key="9">
    <source>
        <dbReference type="Pfam" id="PF01529"/>
    </source>
</evidence>
<reference evidence="10" key="1">
    <citation type="submission" date="2021-09" db="EMBL/GenBank/DDBJ databases">
        <authorList>
            <consortium name="AG Swart"/>
            <person name="Singh M."/>
            <person name="Singh A."/>
            <person name="Seah K."/>
            <person name="Emmerich C."/>
        </authorList>
    </citation>
    <scope>NUCLEOTIDE SEQUENCE</scope>
    <source>
        <strain evidence="10">ATCC30299</strain>
    </source>
</reference>
<keyword evidence="3" id="KW-0677">Repeat</keyword>
<dbReference type="EC" id="2.3.1.225" evidence="8"/>
<organism evidence="10 11">
    <name type="scientific">Blepharisma stoltei</name>
    <dbReference type="NCBI Taxonomy" id="1481888"/>
    <lineage>
        <taxon>Eukaryota</taxon>
        <taxon>Sar</taxon>
        <taxon>Alveolata</taxon>
        <taxon>Ciliophora</taxon>
        <taxon>Postciliodesmatophora</taxon>
        <taxon>Heterotrichea</taxon>
        <taxon>Heterotrichida</taxon>
        <taxon>Blepharismidae</taxon>
        <taxon>Blepharisma</taxon>
    </lineage>
</organism>
<dbReference type="AlphaFoldDB" id="A0AAU9IBG5"/>
<dbReference type="GO" id="GO:0016020">
    <property type="term" value="C:membrane"/>
    <property type="evidence" value="ECO:0007669"/>
    <property type="project" value="UniProtKB-SubCell"/>
</dbReference>
<dbReference type="EMBL" id="CAJZBQ010000002">
    <property type="protein sequence ID" value="CAG9310721.1"/>
    <property type="molecule type" value="Genomic_DNA"/>
</dbReference>
<comment type="similarity">
    <text evidence="8">Belongs to the DHHC palmitoyltransferase family.</text>
</comment>
<keyword evidence="6 8" id="KW-0472">Membrane</keyword>
<dbReference type="PROSITE" id="PS50297">
    <property type="entry name" value="ANK_REP_REGION"/>
    <property type="match status" value="2"/>
</dbReference>
<accession>A0AAU9IBG5</accession>
<comment type="caution">
    <text evidence="10">The sequence shown here is derived from an EMBL/GenBank/DDBJ whole genome shotgun (WGS) entry which is preliminary data.</text>
</comment>
<dbReference type="Pfam" id="PF01529">
    <property type="entry name" value="DHHC"/>
    <property type="match status" value="1"/>
</dbReference>
<proteinExistence type="inferred from homology"/>
<feature type="domain" description="Palmitoyltransferase DHHC" evidence="9">
    <location>
        <begin position="326"/>
        <end position="454"/>
    </location>
</feature>
<evidence type="ECO:0000256" key="6">
    <source>
        <dbReference type="ARBA" id="ARBA00023136"/>
    </source>
</evidence>
<feature type="transmembrane region" description="Helical" evidence="8">
    <location>
        <begin position="259"/>
        <end position="282"/>
    </location>
</feature>
<comment type="domain">
    <text evidence="8">The DHHC domain is required for palmitoyltransferase activity.</text>
</comment>
<dbReference type="PROSITE" id="PS50216">
    <property type="entry name" value="DHHC"/>
    <property type="match status" value="1"/>
</dbReference>
<feature type="transmembrane region" description="Helical" evidence="8">
    <location>
        <begin position="288"/>
        <end position="311"/>
    </location>
</feature>
<keyword evidence="4 8" id="KW-1133">Transmembrane helix</keyword>
<dbReference type="Gene3D" id="1.25.40.20">
    <property type="entry name" value="Ankyrin repeat-containing domain"/>
    <property type="match status" value="1"/>
</dbReference>
<evidence type="ECO:0000256" key="5">
    <source>
        <dbReference type="ARBA" id="ARBA00023043"/>
    </source>
</evidence>
<keyword evidence="8" id="KW-0012">Acyltransferase</keyword>